<protein>
    <recommendedName>
        <fullName evidence="2">Glycosyltransferase 2-like domain-containing protein</fullName>
    </recommendedName>
</protein>
<feature type="transmembrane region" description="Helical" evidence="1">
    <location>
        <begin position="436"/>
        <end position="459"/>
    </location>
</feature>
<keyword evidence="1" id="KW-0472">Membrane</keyword>
<keyword evidence="1" id="KW-1133">Transmembrane helix</keyword>
<gene>
    <name evidence="3" type="ORF">CO172_03165</name>
</gene>
<name>A0A2M7XGN2_9BACT</name>
<dbReference type="SUPFAM" id="SSF53448">
    <property type="entry name" value="Nucleotide-diphospho-sugar transferases"/>
    <property type="match status" value="1"/>
</dbReference>
<evidence type="ECO:0000256" key="1">
    <source>
        <dbReference type="SAM" id="Phobius"/>
    </source>
</evidence>
<evidence type="ECO:0000259" key="2">
    <source>
        <dbReference type="Pfam" id="PF13632"/>
    </source>
</evidence>
<keyword evidence="1" id="KW-0812">Transmembrane</keyword>
<dbReference type="EMBL" id="PFWS01000049">
    <property type="protein sequence ID" value="PJA47050.1"/>
    <property type="molecule type" value="Genomic_DNA"/>
</dbReference>
<feature type="transmembrane region" description="Helical" evidence="1">
    <location>
        <begin position="358"/>
        <end position="384"/>
    </location>
</feature>
<evidence type="ECO:0000313" key="4">
    <source>
        <dbReference type="Proteomes" id="UP000229749"/>
    </source>
</evidence>
<dbReference type="PANTHER" id="PTHR36851:SF1">
    <property type="entry name" value="GLYCO_TRANS_2-LIKE DOMAIN-CONTAINING PROTEIN"/>
    <property type="match status" value="1"/>
</dbReference>
<evidence type="ECO:0000313" key="3">
    <source>
        <dbReference type="EMBL" id="PJA47050.1"/>
    </source>
</evidence>
<dbReference type="Gene3D" id="3.90.550.10">
    <property type="entry name" value="Spore Coat Polysaccharide Biosynthesis Protein SpsA, Chain A"/>
    <property type="match status" value="1"/>
</dbReference>
<accession>A0A2M7XGN2</accession>
<feature type="transmembrane region" description="Helical" evidence="1">
    <location>
        <begin position="404"/>
        <end position="424"/>
    </location>
</feature>
<dbReference type="AlphaFoldDB" id="A0A2M7XGN2"/>
<comment type="caution">
    <text evidence="3">The sequence shown here is derived from an EMBL/GenBank/DDBJ whole genome shotgun (WGS) entry which is preliminary data.</text>
</comment>
<sequence>MLPGILLWSTFFFAIVCSFLFPIAVIIFIIIFDLYWLFRVTYFVIYLFISWREYRRCLRTNWFERLKELPDWKQITHLIFLPTYKERVDIIRSTLQVLSRVEYPHDQIIIVLGGEQKDHEHFQKNAQIIKKEFGKVFKQLIITEHPKDLPGEIPGKGSNLHYMAETVSKILNEKYPSLLPEQILVSSFDVDTVVHPSYFAYLTYLYLTSTPHSHASYQPVALFSNNIWSSPAPVRIAAFGTTFWLLTELARPERLWTFSSHSMSWKMLLDVGFWQKDIVSEDSRIFLQGLLHYHGNYRVIPMFLPVSMDAVAGGNYFQSLVALYKQQRRWAWGVEHLPVMIEAFRQDKQMPLRKKIRYIFNHIEGMYTWATAPILIFLLGWLPLWVAKGQDLALVHSAPFTLEWLMRLAMLGVFISGILSFTLLPARPKSIRASTWFIMFLQWLLLPITFILFGAFPAIDAQTRLMLGKYLGFNVTKKVR</sequence>
<reference evidence="4" key="1">
    <citation type="submission" date="2017-09" db="EMBL/GenBank/DDBJ databases">
        <title>Depth-based differentiation of microbial function through sediment-hosted aquifers and enrichment of novel symbionts in the deep terrestrial subsurface.</title>
        <authorList>
            <person name="Probst A.J."/>
            <person name="Ladd B."/>
            <person name="Jarett J.K."/>
            <person name="Geller-Mcgrath D.E."/>
            <person name="Sieber C.M.K."/>
            <person name="Emerson J.B."/>
            <person name="Anantharaman K."/>
            <person name="Thomas B.C."/>
            <person name="Malmstrom R."/>
            <person name="Stieglmeier M."/>
            <person name="Klingl A."/>
            <person name="Woyke T."/>
            <person name="Ryan C.M."/>
            <person name="Banfield J.F."/>
        </authorList>
    </citation>
    <scope>NUCLEOTIDE SEQUENCE [LARGE SCALE GENOMIC DNA]</scope>
</reference>
<dbReference type="Proteomes" id="UP000229749">
    <property type="component" value="Unassembled WGS sequence"/>
</dbReference>
<dbReference type="InterPro" id="IPR001173">
    <property type="entry name" value="Glyco_trans_2-like"/>
</dbReference>
<feature type="transmembrane region" description="Helical" evidence="1">
    <location>
        <begin position="7"/>
        <end position="30"/>
    </location>
</feature>
<dbReference type="Pfam" id="PF13632">
    <property type="entry name" value="Glyco_trans_2_3"/>
    <property type="match status" value="1"/>
</dbReference>
<proteinExistence type="predicted"/>
<feature type="transmembrane region" description="Helical" evidence="1">
    <location>
        <begin position="36"/>
        <end position="54"/>
    </location>
</feature>
<organism evidence="3 4">
    <name type="scientific">Candidatus Uhrbacteria bacterium CG_4_9_14_3_um_filter_36_7</name>
    <dbReference type="NCBI Taxonomy" id="1975033"/>
    <lineage>
        <taxon>Bacteria</taxon>
        <taxon>Candidatus Uhriibacteriota</taxon>
    </lineage>
</organism>
<dbReference type="InterPro" id="IPR029044">
    <property type="entry name" value="Nucleotide-diphossugar_trans"/>
</dbReference>
<dbReference type="PANTHER" id="PTHR36851">
    <property type="entry name" value="UNNAMED PRODUCT"/>
    <property type="match status" value="1"/>
</dbReference>
<feature type="domain" description="Glycosyltransferase 2-like" evidence="2">
    <location>
        <begin position="189"/>
        <end position="437"/>
    </location>
</feature>